<feature type="compositionally biased region" description="Basic and acidic residues" evidence="1">
    <location>
        <begin position="55"/>
        <end position="66"/>
    </location>
</feature>
<protein>
    <submittedName>
        <fullName evidence="2">Uncharacterized protein</fullName>
    </submittedName>
</protein>
<reference evidence="2" key="1">
    <citation type="submission" date="2022-07" db="EMBL/GenBank/DDBJ databases">
        <title>Draft genome sequence of Zalerion maritima ATCC 34329, a (micro)plastics degrading marine fungus.</title>
        <authorList>
            <person name="Paco A."/>
            <person name="Goncalves M.F.M."/>
            <person name="Rocha-Santos T.A.P."/>
            <person name="Alves A."/>
        </authorList>
    </citation>
    <scope>NUCLEOTIDE SEQUENCE</scope>
    <source>
        <strain evidence="2">ATCC 34329</strain>
    </source>
</reference>
<keyword evidence="3" id="KW-1185">Reference proteome</keyword>
<sequence length="66" mass="7400">MPEGHQSPPPERQTGRQLNDVPGSGQGIDNVENKEQTNESQVNSLESNPSWPRDQIVKEKFSKTLQ</sequence>
<accession>A0AAD5WV61</accession>
<comment type="caution">
    <text evidence="2">The sequence shown here is derived from an EMBL/GenBank/DDBJ whole genome shotgun (WGS) entry which is preliminary data.</text>
</comment>
<name>A0AAD5WV61_9PEZI</name>
<feature type="compositionally biased region" description="Polar residues" evidence="1">
    <location>
        <begin position="38"/>
        <end position="50"/>
    </location>
</feature>
<organism evidence="2 3">
    <name type="scientific">Zalerion maritima</name>
    <dbReference type="NCBI Taxonomy" id="339359"/>
    <lineage>
        <taxon>Eukaryota</taxon>
        <taxon>Fungi</taxon>
        <taxon>Dikarya</taxon>
        <taxon>Ascomycota</taxon>
        <taxon>Pezizomycotina</taxon>
        <taxon>Sordariomycetes</taxon>
        <taxon>Lulworthiomycetidae</taxon>
        <taxon>Lulworthiales</taxon>
        <taxon>Lulworthiaceae</taxon>
        <taxon>Zalerion</taxon>
    </lineage>
</organism>
<gene>
    <name evidence="2" type="ORF">MKZ38_000456</name>
</gene>
<proteinExistence type="predicted"/>
<dbReference type="Proteomes" id="UP001201980">
    <property type="component" value="Unassembled WGS sequence"/>
</dbReference>
<dbReference type="EMBL" id="JAKWBI020000010">
    <property type="protein sequence ID" value="KAJ2906720.1"/>
    <property type="molecule type" value="Genomic_DNA"/>
</dbReference>
<evidence type="ECO:0000313" key="2">
    <source>
        <dbReference type="EMBL" id="KAJ2906720.1"/>
    </source>
</evidence>
<evidence type="ECO:0000313" key="3">
    <source>
        <dbReference type="Proteomes" id="UP001201980"/>
    </source>
</evidence>
<evidence type="ECO:0000256" key="1">
    <source>
        <dbReference type="SAM" id="MobiDB-lite"/>
    </source>
</evidence>
<feature type="region of interest" description="Disordered" evidence="1">
    <location>
        <begin position="1"/>
        <end position="66"/>
    </location>
</feature>
<dbReference type="AlphaFoldDB" id="A0AAD5WV61"/>